<keyword evidence="1" id="KW-1133">Transmembrane helix</keyword>
<protein>
    <submittedName>
        <fullName evidence="2">Uncharacterized protein</fullName>
    </submittedName>
</protein>
<name>A0A0F9K327_9ZZZZ</name>
<dbReference type="AlphaFoldDB" id="A0A0F9K327"/>
<evidence type="ECO:0000256" key="1">
    <source>
        <dbReference type="SAM" id="Phobius"/>
    </source>
</evidence>
<gene>
    <name evidence="2" type="ORF">LCGC14_1454760</name>
</gene>
<proteinExistence type="predicted"/>
<accession>A0A0F9K327</accession>
<keyword evidence="1" id="KW-0472">Membrane</keyword>
<sequence>MKNKKLPCIYDYPTTFAIIGIMLFSSLFIGTKIAGLTLLFLAIWNFFATYYNSKLRIKNAINRN</sequence>
<organism evidence="2">
    <name type="scientific">marine sediment metagenome</name>
    <dbReference type="NCBI Taxonomy" id="412755"/>
    <lineage>
        <taxon>unclassified sequences</taxon>
        <taxon>metagenomes</taxon>
        <taxon>ecological metagenomes</taxon>
    </lineage>
</organism>
<keyword evidence="1" id="KW-0812">Transmembrane</keyword>
<dbReference type="EMBL" id="LAZR01010057">
    <property type="protein sequence ID" value="KKM69056.1"/>
    <property type="molecule type" value="Genomic_DNA"/>
</dbReference>
<feature type="transmembrane region" description="Helical" evidence="1">
    <location>
        <begin position="35"/>
        <end position="53"/>
    </location>
</feature>
<reference evidence="2" key="1">
    <citation type="journal article" date="2015" name="Nature">
        <title>Complex archaea that bridge the gap between prokaryotes and eukaryotes.</title>
        <authorList>
            <person name="Spang A."/>
            <person name="Saw J.H."/>
            <person name="Jorgensen S.L."/>
            <person name="Zaremba-Niedzwiedzka K."/>
            <person name="Martijn J."/>
            <person name="Lind A.E."/>
            <person name="van Eijk R."/>
            <person name="Schleper C."/>
            <person name="Guy L."/>
            <person name="Ettema T.J."/>
        </authorList>
    </citation>
    <scope>NUCLEOTIDE SEQUENCE</scope>
</reference>
<evidence type="ECO:0000313" key="2">
    <source>
        <dbReference type="EMBL" id="KKM69056.1"/>
    </source>
</evidence>
<comment type="caution">
    <text evidence="2">The sequence shown here is derived from an EMBL/GenBank/DDBJ whole genome shotgun (WGS) entry which is preliminary data.</text>
</comment>